<dbReference type="InterPro" id="IPR045584">
    <property type="entry name" value="Pilin-like"/>
</dbReference>
<accession>A0A7X1E4A3</accession>
<comment type="caution">
    <text evidence="1">The sequence shown here is derived from an EMBL/GenBank/DDBJ whole genome shotgun (WGS) entry which is preliminary data.</text>
</comment>
<evidence type="ECO:0000313" key="1">
    <source>
        <dbReference type="EMBL" id="MBC2601834.1"/>
    </source>
</evidence>
<evidence type="ECO:0000313" key="2">
    <source>
        <dbReference type="Proteomes" id="UP000525652"/>
    </source>
</evidence>
<dbReference type="AlphaFoldDB" id="A0A7X1E4A3"/>
<reference evidence="1 2" key="1">
    <citation type="submission" date="2020-07" db="EMBL/GenBank/DDBJ databases">
        <authorList>
            <person name="Feng X."/>
        </authorList>
    </citation>
    <scope>NUCLEOTIDE SEQUENCE [LARGE SCALE GENOMIC DNA]</scope>
    <source>
        <strain evidence="1 2">JCM14086</strain>
    </source>
</reference>
<dbReference type="SUPFAM" id="SSF54523">
    <property type="entry name" value="Pili subunits"/>
    <property type="match status" value="1"/>
</dbReference>
<organism evidence="1 2">
    <name type="scientific">Puniceicoccus vermicola</name>
    <dbReference type="NCBI Taxonomy" id="388746"/>
    <lineage>
        <taxon>Bacteria</taxon>
        <taxon>Pseudomonadati</taxon>
        <taxon>Verrucomicrobiota</taxon>
        <taxon>Opitutia</taxon>
        <taxon>Puniceicoccales</taxon>
        <taxon>Puniceicoccaceae</taxon>
        <taxon>Puniceicoccus</taxon>
    </lineage>
</organism>
<dbReference type="Gene3D" id="3.30.700.10">
    <property type="entry name" value="Glycoprotein, Type 4 Pilin"/>
    <property type="match status" value="1"/>
</dbReference>
<dbReference type="EMBL" id="JACHVA010000076">
    <property type="protein sequence ID" value="MBC2601834.1"/>
    <property type="molecule type" value="Genomic_DNA"/>
</dbReference>
<protein>
    <submittedName>
        <fullName evidence="1">Type II secretion system protein</fullName>
    </submittedName>
</protein>
<sequence>MIELLLVVAVIGLLGSISVVAVRKVRFQAHKGESASNIRQLAVANQMYAADHGRFAPNSNVADDIHWHGRRGDDGKFTGEGGYLSEYLEGNRVRFCPVLEEYVESEEGVEFDEGTGGYGYNSTYVGGDPLQLDKKVDRNAQRGSLTPWWASGSRRNYIDQPSRVVMFTSTALVKNGGIVETGTSAPYKSISRGGRLRSVMTPTVHFRFNGEALVAWADGHVTFEEPNEASIAHNVYGDDNSMFMVGWFGPIEWNGYWNPNYEEERAY</sequence>
<keyword evidence="2" id="KW-1185">Reference proteome</keyword>
<gene>
    <name evidence="1" type="ORF">H5P30_08590</name>
</gene>
<name>A0A7X1E4A3_9BACT</name>
<proteinExistence type="predicted"/>
<dbReference type="Proteomes" id="UP000525652">
    <property type="component" value="Unassembled WGS sequence"/>
</dbReference>